<organism evidence="1 2">
    <name type="scientific">Puccinia coronata f. sp. avenae</name>
    <dbReference type="NCBI Taxonomy" id="200324"/>
    <lineage>
        <taxon>Eukaryota</taxon>
        <taxon>Fungi</taxon>
        <taxon>Dikarya</taxon>
        <taxon>Basidiomycota</taxon>
        <taxon>Pucciniomycotina</taxon>
        <taxon>Pucciniomycetes</taxon>
        <taxon>Pucciniales</taxon>
        <taxon>Pucciniaceae</taxon>
        <taxon>Puccinia</taxon>
    </lineage>
</organism>
<comment type="caution">
    <text evidence="1">The sequence shown here is derived from an EMBL/GenBank/DDBJ whole genome shotgun (WGS) entry which is preliminary data.</text>
</comment>
<proteinExistence type="predicted"/>
<dbReference type="AlphaFoldDB" id="A0A2N5SLM2"/>
<sequence>MAVPVGSSLEKLCLQDGRLLRNRKGSQETVRDWSRRPYLRSWGLAKTSMQSSRRWQWSQSAGCLRRPYKQELHERTGKGSHFRVKLRLIDRGLLVGKIGQLCELKPVTCCHSETYQVLASKENFKSFQQFLAH</sequence>
<evidence type="ECO:0000313" key="1">
    <source>
        <dbReference type="EMBL" id="PLW14150.1"/>
    </source>
</evidence>
<reference evidence="1 2" key="1">
    <citation type="submission" date="2017-11" db="EMBL/GenBank/DDBJ databases">
        <title>De novo assembly and phasing of dikaryotic genomes from two isolates of Puccinia coronata f. sp. avenae, the causal agent of oat crown rust.</title>
        <authorList>
            <person name="Miller M.E."/>
            <person name="Zhang Y."/>
            <person name="Omidvar V."/>
            <person name="Sperschneider J."/>
            <person name="Schwessinger B."/>
            <person name="Raley C."/>
            <person name="Palmer J.M."/>
            <person name="Garnica D."/>
            <person name="Upadhyaya N."/>
            <person name="Rathjen J."/>
            <person name="Taylor J.M."/>
            <person name="Park R.F."/>
            <person name="Dodds P.N."/>
            <person name="Hirsch C.D."/>
            <person name="Kianian S.F."/>
            <person name="Figueroa M."/>
        </authorList>
    </citation>
    <scope>NUCLEOTIDE SEQUENCE [LARGE SCALE GENOMIC DNA]</scope>
    <source>
        <strain evidence="1">12SD80</strain>
    </source>
</reference>
<dbReference type="EMBL" id="PGCI01000830">
    <property type="protein sequence ID" value="PLW14150.1"/>
    <property type="molecule type" value="Genomic_DNA"/>
</dbReference>
<dbReference type="Proteomes" id="UP000235392">
    <property type="component" value="Unassembled WGS sequence"/>
</dbReference>
<name>A0A2N5SLM2_9BASI</name>
<protein>
    <submittedName>
        <fullName evidence="1">Uncharacterized protein</fullName>
    </submittedName>
</protein>
<gene>
    <name evidence="1" type="ORF">PCASD_25032</name>
</gene>
<evidence type="ECO:0000313" key="2">
    <source>
        <dbReference type="Proteomes" id="UP000235392"/>
    </source>
</evidence>
<accession>A0A2N5SLM2</accession>